<accession>A0A316HS22</accession>
<organism evidence="1 2">
    <name type="scientific">Lentzea atacamensis</name>
    <dbReference type="NCBI Taxonomy" id="531938"/>
    <lineage>
        <taxon>Bacteria</taxon>
        <taxon>Bacillati</taxon>
        <taxon>Actinomycetota</taxon>
        <taxon>Actinomycetes</taxon>
        <taxon>Pseudonocardiales</taxon>
        <taxon>Pseudonocardiaceae</taxon>
        <taxon>Lentzea</taxon>
    </lineage>
</organism>
<protein>
    <submittedName>
        <fullName evidence="1">Uncharacterized protein</fullName>
    </submittedName>
</protein>
<name>A0A316HS22_9PSEU</name>
<dbReference type="RefSeq" id="WP_109641560.1">
    <property type="nucleotide sequence ID" value="NZ_QGHB01000019.1"/>
</dbReference>
<dbReference type="EMBL" id="QGHB01000019">
    <property type="protein sequence ID" value="PWK81112.1"/>
    <property type="molecule type" value="Genomic_DNA"/>
</dbReference>
<dbReference type="Proteomes" id="UP000246005">
    <property type="component" value="Unassembled WGS sequence"/>
</dbReference>
<proteinExistence type="predicted"/>
<sequence length="178" mass="19411">MIGLLRQRGLRKIDCIRVVQAAIGLSHGEAKRLVHHSPVWADRREADEAVEEMFWRALFISALVGEAEVTAPAEDVTECHERQQRARTQLHQAAAGLPDELLTRYRESMAENLLGRAFAALVAVGQQHGATEQCWHALAAVAETLCLNELLGEDEPGADAGDFLQAAYAVRQLAGPPG</sequence>
<comment type="caution">
    <text evidence="1">The sequence shown here is derived from an EMBL/GenBank/DDBJ whole genome shotgun (WGS) entry which is preliminary data.</text>
</comment>
<evidence type="ECO:0000313" key="2">
    <source>
        <dbReference type="Proteomes" id="UP000246005"/>
    </source>
</evidence>
<reference evidence="1 2" key="1">
    <citation type="submission" date="2018-05" db="EMBL/GenBank/DDBJ databases">
        <title>Genomic Encyclopedia of Type Strains, Phase IV (KMG-IV): sequencing the most valuable type-strain genomes for metagenomic binning, comparative biology and taxonomic classification.</title>
        <authorList>
            <person name="Goeker M."/>
        </authorList>
    </citation>
    <scope>NUCLEOTIDE SEQUENCE [LARGE SCALE GENOMIC DNA]</scope>
    <source>
        <strain evidence="1 2">DSM 45480</strain>
    </source>
</reference>
<evidence type="ECO:0000313" key="1">
    <source>
        <dbReference type="EMBL" id="PWK81112.1"/>
    </source>
</evidence>
<dbReference type="AlphaFoldDB" id="A0A316HS22"/>
<gene>
    <name evidence="1" type="ORF">C8D88_11921</name>
</gene>